<gene>
    <name evidence="1" type="ORF">G647_10291</name>
</gene>
<dbReference type="Proteomes" id="UP000030678">
    <property type="component" value="Unassembled WGS sequence"/>
</dbReference>
<name>V9DIZ2_9EURO</name>
<accession>V9DIZ2</accession>
<dbReference type="OrthoDB" id="5393196at2759"/>
<dbReference type="HOGENOM" id="CLU_2831001_0_0_1"/>
<reference evidence="1 2" key="1">
    <citation type="submission" date="2013-03" db="EMBL/GenBank/DDBJ databases">
        <title>The Genome Sequence of Cladophialophora carrionii CBS 160.54.</title>
        <authorList>
            <consortium name="The Broad Institute Genomics Platform"/>
            <person name="Cuomo C."/>
            <person name="de Hoog S."/>
            <person name="Gorbushina A."/>
            <person name="Walker B."/>
            <person name="Young S.K."/>
            <person name="Zeng Q."/>
            <person name="Gargeya S."/>
            <person name="Fitzgerald M."/>
            <person name="Haas B."/>
            <person name="Abouelleil A."/>
            <person name="Allen A.W."/>
            <person name="Alvarado L."/>
            <person name="Arachchi H.M."/>
            <person name="Berlin A.M."/>
            <person name="Chapman S.B."/>
            <person name="Gainer-Dewar J."/>
            <person name="Goldberg J."/>
            <person name="Griggs A."/>
            <person name="Gujja S."/>
            <person name="Hansen M."/>
            <person name="Howarth C."/>
            <person name="Imamovic A."/>
            <person name="Ireland A."/>
            <person name="Larimer J."/>
            <person name="McCowan C."/>
            <person name="Murphy C."/>
            <person name="Pearson M."/>
            <person name="Poon T.W."/>
            <person name="Priest M."/>
            <person name="Roberts A."/>
            <person name="Saif S."/>
            <person name="Shea T."/>
            <person name="Sisk P."/>
            <person name="Sykes S."/>
            <person name="Wortman J."/>
            <person name="Nusbaum C."/>
            <person name="Birren B."/>
        </authorList>
    </citation>
    <scope>NUCLEOTIDE SEQUENCE [LARGE SCALE GENOMIC DNA]</scope>
    <source>
        <strain evidence="1 2">CBS 160.54</strain>
    </source>
</reference>
<dbReference type="GeneID" id="19988784"/>
<dbReference type="VEuPathDB" id="FungiDB:G647_10291"/>
<protein>
    <submittedName>
        <fullName evidence="1">Uncharacterized protein</fullName>
    </submittedName>
</protein>
<sequence length="66" mass="7418">MTNHFFVMDFPMNNLEQFQKNPSEPQPSVYCGAAPSVVYPRVRTDMGLYIVPSEADTSHPAAPEIF</sequence>
<organism evidence="1 2">
    <name type="scientific">Cladophialophora carrionii CBS 160.54</name>
    <dbReference type="NCBI Taxonomy" id="1279043"/>
    <lineage>
        <taxon>Eukaryota</taxon>
        <taxon>Fungi</taxon>
        <taxon>Dikarya</taxon>
        <taxon>Ascomycota</taxon>
        <taxon>Pezizomycotina</taxon>
        <taxon>Eurotiomycetes</taxon>
        <taxon>Chaetothyriomycetidae</taxon>
        <taxon>Chaetothyriales</taxon>
        <taxon>Herpotrichiellaceae</taxon>
        <taxon>Cladophialophora</taxon>
    </lineage>
</organism>
<evidence type="ECO:0000313" key="2">
    <source>
        <dbReference type="Proteomes" id="UP000030678"/>
    </source>
</evidence>
<evidence type="ECO:0000313" key="1">
    <source>
        <dbReference type="EMBL" id="ETI26845.1"/>
    </source>
</evidence>
<dbReference type="RefSeq" id="XP_008724504.1">
    <property type="nucleotide sequence ID" value="XM_008726282.1"/>
</dbReference>
<dbReference type="EMBL" id="KB822700">
    <property type="protein sequence ID" value="ETI26845.1"/>
    <property type="molecule type" value="Genomic_DNA"/>
</dbReference>
<dbReference type="AlphaFoldDB" id="V9DIZ2"/>
<proteinExistence type="predicted"/>